<accession>A0ABN8BTF5</accession>
<dbReference type="EMBL" id="CAKKNT010000046">
    <property type="protein sequence ID" value="CAH0419496.1"/>
    <property type="molecule type" value="Genomic_DNA"/>
</dbReference>
<dbReference type="Proteomes" id="UP000789719">
    <property type="component" value="Unassembled WGS sequence"/>
</dbReference>
<organism evidence="1 2">
    <name type="scientific">Periweissella ghanensis</name>
    <dbReference type="NCBI Taxonomy" id="467997"/>
    <lineage>
        <taxon>Bacteria</taxon>
        <taxon>Bacillati</taxon>
        <taxon>Bacillota</taxon>
        <taxon>Bacilli</taxon>
        <taxon>Lactobacillales</taxon>
        <taxon>Lactobacillaceae</taxon>
        <taxon>Periweissella</taxon>
    </lineage>
</organism>
<name>A0ABN8BTF5_9LACO</name>
<sequence>MDKLYGAIAIDIKNSKNIAFKAGYGTSDLLNFFMHALNERFQRALLTKQFDGSVGRHFTIKEGDMLFAIFNRPNYKMMPLIYKYLNQLYYSAACQQLIIKIMVTPTLIEFNTALVFNGKLQHDLLTVNDLDEINGNLMFTSKYMINALRGESDKHKIIKVTHNLITNLPFNLAVIVLEPSATDVPYAIDTVETDIMSALFYLAYSVPFSQNNLLSIRKIVFFLMRDSIQKETLYSMAKVLDQTYHIDSYKNTKQYIEQKDTAELSKISSRISKIIRDMDVPAMQHNIATVEKNIERLMFK</sequence>
<dbReference type="RefSeq" id="WP_230099523.1">
    <property type="nucleotide sequence ID" value="NZ_CAKKNT010000046.1"/>
</dbReference>
<reference evidence="1 2" key="1">
    <citation type="submission" date="2021-11" db="EMBL/GenBank/DDBJ databases">
        <authorList>
            <person name="Depoorter E."/>
        </authorList>
    </citation>
    <scope>NUCLEOTIDE SEQUENCE [LARGE SCALE GENOMIC DNA]</scope>
    <source>
        <strain evidence="1 2">LMG 24286</strain>
    </source>
</reference>
<evidence type="ECO:0000313" key="1">
    <source>
        <dbReference type="EMBL" id="CAH0419496.1"/>
    </source>
</evidence>
<keyword evidence="2" id="KW-1185">Reference proteome</keyword>
<gene>
    <name evidence="1" type="ORF">WGH24286_01955</name>
</gene>
<evidence type="ECO:0000313" key="2">
    <source>
        <dbReference type="Proteomes" id="UP000789719"/>
    </source>
</evidence>
<protein>
    <submittedName>
        <fullName evidence="1">Uncharacterized protein</fullName>
    </submittedName>
</protein>
<proteinExistence type="predicted"/>
<comment type="caution">
    <text evidence="1">The sequence shown here is derived from an EMBL/GenBank/DDBJ whole genome shotgun (WGS) entry which is preliminary data.</text>
</comment>